<dbReference type="RefSeq" id="XP_007929835.1">
    <property type="nucleotide sequence ID" value="XM_007931644.1"/>
</dbReference>
<protein>
    <submittedName>
        <fullName evidence="1">Uncharacterized protein</fullName>
    </submittedName>
</protein>
<evidence type="ECO:0000313" key="2">
    <source>
        <dbReference type="Proteomes" id="UP000016932"/>
    </source>
</evidence>
<proteinExistence type="predicted"/>
<dbReference type="KEGG" id="pfj:MYCFIDRAFT_183603"/>
<sequence length="89" mass="9466">MALDLVALRSSATLGSLGAATVVATAWAATAERIALETRHILDRAELPRSILNTNETTMNDDPASNVGMHLLTLLQAVALDSLCFDFAR</sequence>
<accession>M3ANE6</accession>
<name>M3ANE6_PSEFD</name>
<dbReference type="VEuPathDB" id="FungiDB:MYCFIDRAFT_183603"/>
<reference evidence="1 2" key="1">
    <citation type="journal article" date="2012" name="PLoS Pathog.">
        <title>Diverse lifestyles and strategies of plant pathogenesis encoded in the genomes of eighteen Dothideomycetes fungi.</title>
        <authorList>
            <person name="Ohm R.A."/>
            <person name="Feau N."/>
            <person name="Henrissat B."/>
            <person name="Schoch C.L."/>
            <person name="Horwitz B.A."/>
            <person name="Barry K.W."/>
            <person name="Condon B.J."/>
            <person name="Copeland A.C."/>
            <person name="Dhillon B."/>
            <person name="Glaser F."/>
            <person name="Hesse C.N."/>
            <person name="Kosti I."/>
            <person name="LaButti K."/>
            <person name="Lindquist E.A."/>
            <person name="Lucas S."/>
            <person name="Salamov A.A."/>
            <person name="Bradshaw R.E."/>
            <person name="Ciuffetti L."/>
            <person name="Hamelin R.C."/>
            <person name="Kema G.H.J."/>
            <person name="Lawrence C."/>
            <person name="Scott J.A."/>
            <person name="Spatafora J.W."/>
            <person name="Turgeon B.G."/>
            <person name="de Wit P.J.G.M."/>
            <person name="Zhong S."/>
            <person name="Goodwin S.B."/>
            <person name="Grigoriev I.V."/>
        </authorList>
    </citation>
    <scope>NUCLEOTIDE SEQUENCE [LARGE SCALE GENOMIC DNA]</scope>
    <source>
        <strain evidence="1 2">CIRAD86</strain>
    </source>
</reference>
<dbReference type="GeneID" id="19334684"/>
<dbReference type="HOGENOM" id="CLU_2455685_0_0_1"/>
<dbReference type="EMBL" id="KB446562">
    <property type="protein sequence ID" value="EME78997.1"/>
    <property type="molecule type" value="Genomic_DNA"/>
</dbReference>
<organism evidence="1 2">
    <name type="scientific">Pseudocercospora fijiensis (strain CIRAD86)</name>
    <name type="common">Black leaf streak disease fungus</name>
    <name type="synonym">Mycosphaerella fijiensis</name>
    <dbReference type="NCBI Taxonomy" id="383855"/>
    <lineage>
        <taxon>Eukaryota</taxon>
        <taxon>Fungi</taxon>
        <taxon>Dikarya</taxon>
        <taxon>Ascomycota</taxon>
        <taxon>Pezizomycotina</taxon>
        <taxon>Dothideomycetes</taxon>
        <taxon>Dothideomycetidae</taxon>
        <taxon>Mycosphaerellales</taxon>
        <taxon>Mycosphaerellaceae</taxon>
        <taxon>Pseudocercospora</taxon>
    </lineage>
</organism>
<keyword evidence="2" id="KW-1185">Reference proteome</keyword>
<evidence type="ECO:0000313" key="1">
    <source>
        <dbReference type="EMBL" id="EME78997.1"/>
    </source>
</evidence>
<dbReference type="Proteomes" id="UP000016932">
    <property type="component" value="Unassembled WGS sequence"/>
</dbReference>
<dbReference type="AlphaFoldDB" id="M3ANE6"/>
<gene>
    <name evidence="1" type="ORF">MYCFIDRAFT_183603</name>
</gene>